<dbReference type="HOGENOM" id="CLU_249629_0_0_1"/>
<feature type="compositionally biased region" description="Polar residues" evidence="2">
    <location>
        <begin position="1062"/>
        <end position="1078"/>
    </location>
</feature>
<feature type="compositionally biased region" description="Polar residues" evidence="2">
    <location>
        <begin position="1211"/>
        <end position="1238"/>
    </location>
</feature>
<evidence type="ECO:0000256" key="2">
    <source>
        <dbReference type="SAM" id="MobiDB-lite"/>
    </source>
</evidence>
<dbReference type="Proteomes" id="UP000019478">
    <property type="component" value="Unassembled WGS sequence"/>
</dbReference>
<dbReference type="RefSeq" id="XP_007729897.1">
    <property type="nucleotide sequence ID" value="XM_007731707.1"/>
</dbReference>
<dbReference type="STRING" id="1182542.W9YJD2"/>
<dbReference type="eggNOG" id="ENOG502T1RK">
    <property type="taxonomic scope" value="Eukaryota"/>
</dbReference>
<organism evidence="3 4">
    <name type="scientific">Capronia epimyces CBS 606.96</name>
    <dbReference type="NCBI Taxonomy" id="1182542"/>
    <lineage>
        <taxon>Eukaryota</taxon>
        <taxon>Fungi</taxon>
        <taxon>Dikarya</taxon>
        <taxon>Ascomycota</taxon>
        <taxon>Pezizomycotina</taxon>
        <taxon>Eurotiomycetes</taxon>
        <taxon>Chaetothyriomycetidae</taxon>
        <taxon>Chaetothyriales</taxon>
        <taxon>Herpotrichiellaceae</taxon>
        <taxon>Capronia</taxon>
    </lineage>
</organism>
<feature type="coiled-coil region" evidence="1">
    <location>
        <begin position="694"/>
        <end position="807"/>
    </location>
</feature>
<evidence type="ECO:0000313" key="3">
    <source>
        <dbReference type="EMBL" id="EXJ93007.1"/>
    </source>
</evidence>
<reference evidence="3 4" key="1">
    <citation type="submission" date="2013-03" db="EMBL/GenBank/DDBJ databases">
        <title>The Genome Sequence of Capronia epimyces CBS 606.96.</title>
        <authorList>
            <consortium name="The Broad Institute Genomics Platform"/>
            <person name="Cuomo C."/>
            <person name="de Hoog S."/>
            <person name="Gorbushina A."/>
            <person name="Walker B."/>
            <person name="Young S.K."/>
            <person name="Zeng Q."/>
            <person name="Gargeya S."/>
            <person name="Fitzgerald M."/>
            <person name="Haas B."/>
            <person name="Abouelleil A."/>
            <person name="Allen A.W."/>
            <person name="Alvarado L."/>
            <person name="Arachchi H.M."/>
            <person name="Berlin A.M."/>
            <person name="Chapman S.B."/>
            <person name="Gainer-Dewar J."/>
            <person name="Goldberg J."/>
            <person name="Griggs A."/>
            <person name="Gujja S."/>
            <person name="Hansen M."/>
            <person name="Howarth C."/>
            <person name="Imamovic A."/>
            <person name="Ireland A."/>
            <person name="Larimer J."/>
            <person name="McCowan C."/>
            <person name="Murphy C."/>
            <person name="Pearson M."/>
            <person name="Poon T.W."/>
            <person name="Priest M."/>
            <person name="Roberts A."/>
            <person name="Saif S."/>
            <person name="Shea T."/>
            <person name="Sisk P."/>
            <person name="Sykes S."/>
            <person name="Wortman J."/>
            <person name="Nusbaum C."/>
            <person name="Birren B."/>
        </authorList>
    </citation>
    <scope>NUCLEOTIDE SEQUENCE [LARGE SCALE GENOMIC DNA]</scope>
    <source>
        <strain evidence="3 4">CBS 606.96</strain>
    </source>
</reference>
<feature type="compositionally biased region" description="Polar residues" evidence="2">
    <location>
        <begin position="1014"/>
        <end position="1023"/>
    </location>
</feature>
<evidence type="ECO:0000313" key="4">
    <source>
        <dbReference type="Proteomes" id="UP000019478"/>
    </source>
</evidence>
<comment type="caution">
    <text evidence="3">The sequence shown here is derived from an EMBL/GenBank/DDBJ whole genome shotgun (WGS) entry which is preliminary data.</text>
</comment>
<feature type="coiled-coil region" evidence="1">
    <location>
        <begin position="842"/>
        <end position="924"/>
    </location>
</feature>
<evidence type="ECO:0000256" key="1">
    <source>
        <dbReference type="SAM" id="Coils"/>
    </source>
</evidence>
<dbReference type="EMBL" id="AMGY01000001">
    <property type="protein sequence ID" value="EXJ93007.1"/>
    <property type="molecule type" value="Genomic_DNA"/>
</dbReference>
<protein>
    <submittedName>
        <fullName evidence="3">Uncharacterized protein</fullName>
    </submittedName>
</protein>
<dbReference type="GeneID" id="19165697"/>
<proteinExistence type="predicted"/>
<feature type="coiled-coil region" evidence="1">
    <location>
        <begin position="380"/>
        <end position="407"/>
    </location>
</feature>
<dbReference type="AlphaFoldDB" id="W9YJD2"/>
<keyword evidence="1" id="KW-0175">Coiled coil</keyword>
<feature type="coiled-coil region" evidence="1">
    <location>
        <begin position="574"/>
        <end position="658"/>
    </location>
</feature>
<accession>W9YJD2</accession>
<keyword evidence="4" id="KW-1185">Reference proteome</keyword>
<feature type="region of interest" description="Disordered" evidence="2">
    <location>
        <begin position="1"/>
        <end position="27"/>
    </location>
</feature>
<dbReference type="OrthoDB" id="4161150at2759"/>
<feature type="region of interest" description="Disordered" evidence="2">
    <location>
        <begin position="981"/>
        <end position="1269"/>
    </location>
</feature>
<feature type="region of interest" description="Disordered" evidence="2">
    <location>
        <begin position="930"/>
        <end position="956"/>
    </location>
</feature>
<name>W9YJD2_9EURO</name>
<gene>
    <name evidence="3" type="ORF">A1O3_01563</name>
</gene>
<feature type="compositionally biased region" description="Basic and acidic residues" evidence="2">
    <location>
        <begin position="1258"/>
        <end position="1269"/>
    </location>
</feature>
<sequence length="1269" mass="141897">MGTDHDLHETPSVSNGCNELKWDSEDGDPELVSAATGLTNIKQQPEIDNGYQAPQDNGIQFGQVHSPVTNEMEMASGSGTELLQNNSRSDQAQLDYDQVIGSAFCHQAETALKTLDGNVADMAAQDYYIDNQPPSPTNAVKQCPKAAGQAPIHSSKVRKAPGRARARRLQFCSQPTPAHSNPQQPSEEDLLYILMSRARETATAMDRLACLEEQNRHLVREKELTARALKEAITTQNRSVQQQEILTQALDDFKAKYYKLKKWALEANKDCEVLQTQALGFKASLTDLIKDRDEVRAQLEDACSASGDAARRMRSIRSEVGDLSTVAQSTISAVDRMDGLLLAQAEHLRSEKQKCRKLETHIVLMQHERHKHDSRLHCQNQALNETLRGMTNQLEALETRNVDESVEQGQLMECRKMLQTLLDSGLSTNADLGSLRQMLGSMNELLSRHATHANSTSETFQAAIEALKEQLQNETSAQTATLLSEVQSGNKELIQAREEIAHLHQRSDQADGIVELLRNGKSIAESREKHLQSTTEKLIAALGDHKEATRKQSIDFENQNRSLLTKWQSACSQLAECKQQKEGKQEEIKGLKVKLLESETNQQALQQELEKSQEQIHHVQRSAEQRSKEQLDQMELELRQIQVKLNHEQEKHKEKEEVISRLKMSQSEVQRHLEKSEAERMAIATEGHGLQTRIGELEANLALVQQRKESLEQTNKSLQEKSAELSELKQRLKDFENLKEHHKTQQLEINEKNLEIQSLSEQMQQLQHRSAVLEEQIQQQHMVLEEKNILENELVATQHELREMADVKNELHQRNAAVAKLESVLAVAQQAAAKAPELEGQTASLKEQLVSLKSDLEDIRKENEEIGVLRKSVQDREDEIVQLKERLGAFNARSIETTGIKEALQRKEEDISTLQNQILTLEGAVSNAKLDQQTGPVHHPRRAADRSGAGAGNSDNNLLQAVHAGHVAHVAVTHQLPGSCTVVPDTQLDPPQEDDGGRTEITIQQPGNKEDSASELSEYTDNGSDPEHSMGNLVRKKPKTGLSHKQLQNHPQQKDIDPPSHLQVTERTPSSSYGSVNDQMLLDQVAQDDSQLDNLSGVVSGPDDDLDYTPASGDHNEALSYDRSASTLGRNPRGLRSGPRTRTRDSTPFPEPTVEPRVPRESTPAVMRERYQPNSAAKRRVERDEVNDENDGQPRRLKRRPANLDIRPPRASTQKPQTGDQAASRVTQTFRKSSSVVGTNAPAPGKSQRASRPARRGSRQDKYTTRFAT</sequence>